<keyword evidence="5" id="KW-1015">Disulfide bond</keyword>
<proteinExistence type="inferred from homology"/>
<dbReference type="InterPro" id="IPR002413">
    <property type="entry name" value="V5_allergen-like"/>
</dbReference>
<evidence type="ECO:0000259" key="8">
    <source>
        <dbReference type="SMART" id="SM00198"/>
    </source>
</evidence>
<evidence type="ECO:0000256" key="1">
    <source>
        <dbReference type="ARBA" id="ARBA00003143"/>
    </source>
</evidence>
<dbReference type="Pfam" id="PF00188">
    <property type="entry name" value="CAP"/>
    <property type="match status" value="1"/>
</dbReference>
<dbReference type="AlphaFoldDB" id="A0A2P5C705"/>
<dbReference type="PANTHER" id="PTHR10334">
    <property type="entry name" value="CYSTEINE-RICH SECRETORY PROTEIN-RELATED"/>
    <property type="match status" value="1"/>
</dbReference>
<dbReference type="PRINTS" id="PR00838">
    <property type="entry name" value="V5ALLERGEN"/>
</dbReference>
<evidence type="ECO:0000256" key="3">
    <source>
        <dbReference type="ARBA" id="ARBA00022729"/>
    </source>
</evidence>
<dbReference type="GO" id="GO:0005576">
    <property type="term" value="C:extracellular region"/>
    <property type="evidence" value="ECO:0007669"/>
    <property type="project" value="InterPro"/>
</dbReference>
<organism evidence="9 10">
    <name type="scientific">Parasponia andersonii</name>
    <name type="common">Sponia andersonii</name>
    <dbReference type="NCBI Taxonomy" id="3476"/>
    <lineage>
        <taxon>Eukaryota</taxon>
        <taxon>Viridiplantae</taxon>
        <taxon>Streptophyta</taxon>
        <taxon>Embryophyta</taxon>
        <taxon>Tracheophyta</taxon>
        <taxon>Spermatophyta</taxon>
        <taxon>Magnoliopsida</taxon>
        <taxon>eudicotyledons</taxon>
        <taxon>Gunneridae</taxon>
        <taxon>Pentapetalae</taxon>
        <taxon>rosids</taxon>
        <taxon>fabids</taxon>
        <taxon>Rosales</taxon>
        <taxon>Cannabaceae</taxon>
        <taxon>Parasponia</taxon>
    </lineage>
</organism>
<reference evidence="10" key="1">
    <citation type="submission" date="2016-06" db="EMBL/GenBank/DDBJ databases">
        <title>Parallel loss of symbiosis genes in relatives of nitrogen-fixing non-legume Parasponia.</title>
        <authorList>
            <person name="Van Velzen R."/>
            <person name="Holmer R."/>
            <person name="Bu F."/>
            <person name="Rutten L."/>
            <person name="Van Zeijl A."/>
            <person name="Liu W."/>
            <person name="Santuari L."/>
            <person name="Cao Q."/>
            <person name="Sharma T."/>
            <person name="Shen D."/>
            <person name="Roswanjaya Y."/>
            <person name="Wardhani T."/>
            <person name="Kalhor M.S."/>
            <person name="Jansen J."/>
            <person name="Van den Hoogen J."/>
            <person name="Gungor B."/>
            <person name="Hartog M."/>
            <person name="Hontelez J."/>
            <person name="Verver J."/>
            <person name="Yang W.-C."/>
            <person name="Schijlen E."/>
            <person name="Repin R."/>
            <person name="Schilthuizen M."/>
            <person name="Schranz E."/>
            <person name="Heidstra R."/>
            <person name="Miyata K."/>
            <person name="Fedorova E."/>
            <person name="Kohlen W."/>
            <person name="Bisseling T."/>
            <person name="Smit S."/>
            <person name="Geurts R."/>
        </authorList>
    </citation>
    <scope>NUCLEOTIDE SEQUENCE [LARGE SCALE GENOMIC DNA]</scope>
    <source>
        <strain evidence="10">cv. WU1-14</strain>
    </source>
</reference>
<dbReference type="CDD" id="cd05381">
    <property type="entry name" value="CAP_PR-1"/>
    <property type="match status" value="1"/>
</dbReference>
<keyword evidence="4" id="KW-0611">Plant defense</keyword>
<comment type="function">
    <text evidence="1">Probably involved in the defense reaction of plants against pathogens.</text>
</comment>
<evidence type="ECO:0000256" key="5">
    <source>
        <dbReference type="ARBA" id="ARBA00023157"/>
    </source>
</evidence>
<evidence type="ECO:0000256" key="6">
    <source>
        <dbReference type="ARBA" id="ARBA00023265"/>
    </source>
</evidence>
<dbReference type="GO" id="GO:0098542">
    <property type="term" value="P:defense response to other organism"/>
    <property type="evidence" value="ECO:0007669"/>
    <property type="project" value="UniProtKB-ARBA"/>
</dbReference>
<dbReference type="STRING" id="3476.A0A2P5C705"/>
<dbReference type="SUPFAM" id="SSF55797">
    <property type="entry name" value="PR-1-like"/>
    <property type="match status" value="1"/>
</dbReference>
<dbReference type="Proteomes" id="UP000237105">
    <property type="component" value="Unassembled WGS sequence"/>
</dbReference>
<evidence type="ECO:0000256" key="2">
    <source>
        <dbReference type="ARBA" id="ARBA00009923"/>
    </source>
</evidence>
<sequence>MSKLQSTITITTIFLLLTTISASKSRLPNVARYGLSQADQFLVPQNAVRAALRVSPLVWDRRLKGYAQWYANQRRYDCALVHSNGPYGENIFWGSGTGWTPLQAVSAWVDERKWYRYVSNSCAGGQVCGHYTQIVWRQTRRIGCARVTCVDGKGVFMICNYDPPGNYYGEKPY</sequence>
<comment type="caution">
    <text evidence="9">The sequence shown here is derived from an EMBL/GenBank/DDBJ whole genome shotgun (WGS) entry which is preliminary data.</text>
</comment>
<name>A0A2P5C705_PARAD</name>
<evidence type="ECO:0000256" key="7">
    <source>
        <dbReference type="SAM" id="SignalP"/>
    </source>
</evidence>
<dbReference type="PRINTS" id="PR00837">
    <property type="entry name" value="V5TPXLIKE"/>
</dbReference>
<keyword evidence="3 7" id="KW-0732">Signal</keyword>
<dbReference type="InterPro" id="IPR001283">
    <property type="entry name" value="CRISP-related"/>
</dbReference>
<evidence type="ECO:0000313" key="9">
    <source>
        <dbReference type="EMBL" id="PON56818.1"/>
    </source>
</evidence>
<dbReference type="SMART" id="SM00198">
    <property type="entry name" value="SCP"/>
    <property type="match status" value="1"/>
</dbReference>
<feature type="domain" description="SCP" evidence="8">
    <location>
        <begin position="36"/>
        <end position="169"/>
    </location>
</feature>
<dbReference type="FunFam" id="3.40.33.10:FF:000006">
    <property type="entry name" value="Putative pathogenesis-related protein 1"/>
    <property type="match status" value="1"/>
</dbReference>
<gene>
    <name evidence="9" type="ORF">PanWU01x14_178610</name>
</gene>
<dbReference type="InterPro" id="IPR014044">
    <property type="entry name" value="CAP_dom"/>
</dbReference>
<keyword evidence="10" id="KW-1185">Reference proteome</keyword>
<protein>
    <submittedName>
        <fullName evidence="9">Ves allergen</fullName>
    </submittedName>
</protein>
<dbReference type="PROSITE" id="PS01009">
    <property type="entry name" value="CRISP_1"/>
    <property type="match status" value="1"/>
</dbReference>
<dbReference type="PROSITE" id="PS01010">
    <property type="entry name" value="CRISP_2"/>
    <property type="match status" value="1"/>
</dbReference>
<dbReference type="OrthoDB" id="337038at2759"/>
<keyword evidence="6" id="KW-0568">Pathogenesis-related protein</keyword>
<dbReference type="InterPro" id="IPR018244">
    <property type="entry name" value="Allrgn_V5/Tpx1_CS"/>
</dbReference>
<dbReference type="Gene3D" id="3.40.33.10">
    <property type="entry name" value="CAP"/>
    <property type="match status" value="1"/>
</dbReference>
<evidence type="ECO:0000313" key="10">
    <source>
        <dbReference type="Proteomes" id="UP000237105"/>
    </source>
</evidence>
<feature type="chain" id="PRO_5015146210" evidence="7">
    <location>
        <begin position="23"/>
        <end position="173"/>
    </location>
</feature>
<dbReference type="InterPro" id="IPR035940">
    <property type="entry name" value="CAP_sf"/>
</dbReference>
<accession>A0A2P5C705</accession>
<dbReference type="EMBL" id="JXTB01000167">
    <property type="protein sequence ID" value="PON56818.1"/>
    <property type="molecule type" value="Genomic_DNA"/>
</dbReference>
<evidence type="ECO:0000256" key="4">
    <source>
        <dbReference type="ARBA" id="ARBA00022821"/>
    </source>
</evidence>
<comment type="similarity">
    <text evidence="2">Belongs to the CRISP family.</text>
</comment>
<feature type="signal peptide" evidence="7">
    <location>
        <begin position="1"/>
        <end position="22"/>
    </location>
</feature>